<dbReference type="PANTHER" id="PTHR33240">
    <property type="entry name" value="OS08G0508500 PROTEIN"/>
    <property type="match status" value="1"/>
</dbReference>
<organism evidence="1 2">
    <name type="scientific">Colocasia esculenta</name>
    <name type="common">Wild taro</name>
    <name type="synonym">Arum esculentum</name>
    <dbReference type="NCBI Taxonomy" id="4460"/>
    <lineage>
        <taxon>Eukaryota</taxon>
        <taxon>Viridiplantae</taxon>
        <taxon>Streptophyta</taxon>
        <taxon>Embryophyta</taxon>
        <taxon>Tracheophyta</taxon>
        <taxon>Spermatophyta</taxon>
        <taxon>Magnoliopsida</taxon>
        <taxon>Liliopsida</taxon>
        <taxon>Araceae</taxon>
        <taxon>Aroideae</taxon>
        <taxon>Colocasieae</taxon>
        <taxon>Colocasia</taxon>
    </lineage>
</organism>
<accession>A0A843WA44</accession>
<dbReference type="PANTHER" id="PTHR33240:SF15">
    <property type="entry name" value="GAG-PRO-LIKE PROTEIN"/>
    <property type="match status" value="1"/>
</dbReference>
<dbReference type="EMBL" id="NMUH01003094">
    <property type="protein sequence ID" value="MQM03768.1"/>
    <property type="molecule type" value="Genomic_DNA"/>
</dbReference>
<dbReference type="Gene3D" id="2.40.70.10">
    <property type="entry name" value="Acid Proteases"/>
    <property type="match status" value="1"/>
</dbReference>
<keyword evidence="2" id="KW-1185">Reference proteome</keyword>
<dbReference type="Pfam" id="PF13975">
    <property type="entry name" value="gag-asp_proteas"/>
    <property type="match status" value="1"/>
</dbReference>
<sequence>MVNDDLPPSGVTNAILSLTQGPSISFSDKDLAPPECRSLPLCLTINLNGVSVDSTLIDTGASNNVCPMKTLKQLGLGDDNLEKICSTIAAYDNSKRVAKGRIALQLEIGPVTMSSEFLVLDVDPAYKAILGRPWLEQTLGVPSTAHQCFKFPFNEWVIKIKSIPTLETLNAIT</sequence>
<dbReference type="OrthoDB" id="779804at2759"/>
<dbReference type="CDD" id="cd00303">
    <property type="entry name" value="retropepsin_like"/>
    <property type="match status" value="1"/>
</dbReference>
<comment type="caution">
    <text evidence="1">The sequence shown here is derived from an EMBL/GenBank/DDBJ whole genome shotgun (WGS) entry which is preliminary data.</text>
</comment>
<proteinExistence type="predicted"/>
<name>A0A843WA44_COLES</name>
<dbReference type="AlphaFoldDB" id="A0A843WA44"/>
<gene>
    <name evidence="1" type="ORF">Taro_036554</name>
</gene>
<dbReference type="InterPro" id="IPR021109">
    <property type="entry name" value="Peptidase_aspartic_dom_sf"/>
</dbReference>
<dbReference type="Proteomes" id="UP000652761">
    <property type="component" value="Unassembled WGS sequence"/>
</dbReference>
<protein>
    <submittedName>
        <fullName evidence="1">Uncharacterized protein</fullName>
    </submittedName>
</protein>
<evidence type="ECO:0000313" key="2">
    <source>
        <dbReference type="Proteomes" id="UP000652761"/>
    </source>
</evidence>
<evidence type="ECO:0000313" key="1">
    <source>
        <dbReference type="EMBL" id="MQM03768.1"/>
    </source>
</evidence>
<reference evidence="1" key="1">
    <citation type="submission" date="2017-07" db="EMBL/GenBank/DDBJ databases">
        <title>Taro Niue Genome Assembly and Annotation.</title>
        <authorList>
            <person name="Atibalentja N."/>
            <person name="Keating K."/>
            <person name="Fields C.J."/>
        </authorList>
    </citation>
    <scope>NUCLEOTIDE SEQUENCE</scope>
    <source>
        <strain evidence="1">Niue_2</strain>
        <tissue evidence="1">Leaf</tissue>
    </source>
</reference>
<dbReference type="SUPFAM" id="SSF50630">
    <property type="entry name" value="Acid proteases"/>
    <property type="match status" value="1"/>
</dbReference>